<keyword evidence="1" id="KW-0472">Membrane</keyword>
<protein>
    <submittedName>
        <fullName evidence="3">Endonuclease/exonuclease/phosphatase family protein</fullName>
    </submittedName>
</protein>
<keyword evidence="1" id="KW-0812">Transmembrane</keyword>
<dbReference type="GO" id="GO:0004519">
    <property type="term" value="F:endonuclease activity"/>
    <property type="evidence" value="ECO:0007669"/>
    <property type="project" value="UniProtKB-KW"/>
</dbReference>
<keyword evidence="3" id="KW-0255">Endonuclease</keyword>
<dbReference type="Pfam" id="PF03372">
    <property type="entry name" value="Exo_endo_phos"/>
    <property type="match status" value="1"/>
</dbReference>
<organism evidence="3 4">
    <name type="scientific">Pontibacter locisalis</name>
    <dbReference type="NCBI Taxonomy" id="1719035"/>
    <lineage>
        <taxon>Bacteria</taxon>
        <taxon>Pseudomonadati</taxon>
        <taxon>Bacteroidota</taxon>
        <taxon>Cytophagia</taxon>
        <taxon>Cytophagales</taxon>
        <taxon>Hymenobacteraceae</taxon>
        <taxon>Pontibacter</taxon>
    </lineage>
</organism>
<dbReference type="EMBL" id="JBHULU010000021">
    <property type="protein sequence ID" value="MFD2515200.1"/>
    <property type="molecule type" value="Genomic_DNA"/>
</dbReference>
<name>A0ABW5IQJ7_9BACT</name>
<keyword evidence="1" id="KW-1133">Transmembrane helix</keyword>
<evidence type="ECO:0000259" key="2">
    <source>
        <dbReference type="Pfam" id="PF03372"/>
    </source>
</evidence>
<evidence type="ECO:0000256" key="1">
    <source>
        <dbReference type="SAM" id="Phobius"/>
    </source>
</evidence>
<dbReference type="Gene3D" id="3.60.10.10">
    <property type="entry name" value="Endonuclease/exonuclease/phosphatase"/>
    <property type="match status" value="1"/>
</dbReference>
<gene>
    <name evidence="3" type="ORF">ACFSRY_15105</name>
</gene>
<reference evidence="4" key="1">
    <citation type="journal article" date="2019" name="Int. J. Syst. Evol. Microbiol.">
        <title>The Global Catalogue of Microorganisms (GCM) 10K type strain sequencing project: providing services to taxonomists for standard genome sequencing and annotation.</title>
        <authorList>
            <consortium name="The Broad Institute Genomics Platform"/>
            <consortium name="The Broad Institute Genome Sequencing Center for Infectious Disease"/>
            <person name="Wu L."/>
            <person name="Ma J."/>
        </authorList>
    </citation>
    <scope>NUCLEOTIDE SEQUENCE [LARGE SCALE GENOMIC DNA]</scope>
    <source>
        <strain evidence="4">KCTC 42498</strain>
    </source>
</reference>
<evidence type="ECO:0000313" key="4">
    <source>
        <dbReference type="Proteomes" id="UP001597544"/>
    </source>
</evidence>
<keyword evidence="4" id="KW-1185">Reference proteome</keyword>
<accession>A0ABW5IQJ7</accession>
<feature type="transmembrane region" description="Helical" evidence="1">
    <location>
        <begin position="41"/>
        <end position="59"/>
    </location>
</feature>
<keyword evidence="3" id="KW-0540">Nuclease</keyword>
<evidence type="ECO:0000313" key="3">
    <source>
        <dbReference type="EMBL" id="MFD2515200.1"/>
    </source>
</evidence>
<feature type="transmembrane region" description="Helical" evidence="1">
    <location>
        <begin position="66"/>
        <end position="87"/>
    </location>
</feature>
<dbReference type="SUPFAM" id="SSF56219">
    <property type="entry name" value="DNase I-like"/>
    <property type="match status" value="1"/>
</dbReference>
<dbReference type="Proteomes" id="UP001597544">
    <property type="component" value="Unassembled WGS sequence"/>
</dbReference>
<dbReference type="RefSeq" id="WP_377509447.1">
    <property type="nucleotide sequence ID" value="NZ_JBHULU010000021.1"/>
</dbReference>
<feature type="transmembrane region" description="Helical" evidence="1">
    <location>
        <begin position="7"/>
        <end position="29"/>
    </location>
</feature>
<feature type="domain" description="Endonuclease/exonuclease/phosphatase" evidence="2">
    <location>
        <begin position="115"/>
        <end position="322"/>
    </location>
</feature>
<keyword evidence="3" id="KW-0378">Hydrolase</keyword>
<comment type="caution">
    <text evidence="3">The sequence shown here is derived from an EMBL/GenBank/DDBJ whole genome shotgun (WGS) entry which is preliminary data.</text>
</comment>
<proteinExistence type="predicted"/>
<dbReference type="InterPro" id="IPR005135">
    <property type="entry name" value="Endo/exonuclease/phosphatase"/>
</dbReference>
<dbReference type="InterPro" id="IPR036691">
    <property type="entry name" value="Endo/exonu/phosph_ase_sf"/>
</dbReference>
<sequence length="333" mass="37908">MKTAKKITFYITLVLGTVLILVTLLSLLYDLPYWYIKALDFPREQVLAGLLLCLVLFIPVNKEWRLPAVAFAVGLVSAVVIQSTYILPYTTLAGKAVESSEPSAVQAEQSFSLMLANVWMKNREAEQLLQIVQQADPDLLIAMETNQWWVDQLSPLRQKYAHVVSYPLDNTYGMVLYSKFPLKKTEIMFLKHKTVPSIHTNVVLPNGKEFILHAVHPVPPKPSEHPDNVGEEEVALLKVGRMVNQTEMPSVVAGDFNDVAWSRTSRMFNTESRLHDVRVGRGLYNSFGAQNILFRYPLDHVYVSEEFRVLEMERLPKFGSDHFPILVKLHLTE</sequence>